<comment type="catalytic activity">
    <reaction evidence="10">
        <text>indole-3-pyruvate + NADPH + O2 + H(+) = (indol-3-yl)acetate + CO2 + NADP(+) + H2O</text>
        <dbReference type="Rhea" id="RHEA:34331"/>
        <dbReference type="ChEBI" id="CHEBI:15377"/>
        <dbReference type="ChEBI" id="CHEBI:15378"/>
        <dbReference type="ChEBI" id="CHEBI:15379"/>
        <dbReference type="ChEBI" id="CHEBI:16526"/>
        <dbReference type="ChEBI" id="CHEBI:17640"/>
        <dbReference type="ChEBI" id="CHEBI:30854"/>
        <dbReference type="ChEBI" id="CHEBI:57783"/>
        <dbReference type="ChEBI" id="CHEBI:58349"/>
        <dbReference type="EC" id="1.14.13.168"/>
    </reaction>
</comment>
<dbReference type="EC" id="1.14.13.168" evidence="9"/>
<evidence type="ECO:0000256" key="3">
    <source>
        <dbReference type="ARBA" id="ARBA00009183"/>
    </source>
</evidence>
<dbReference type="GO" id="GO:0050660">
    <property type="term" value="F:flavin adenine dinucleotide binding"/>
    <property type="evidence" value="ECO:0007669"/>
    <property type="project" value="TreeGrafter"/>
</dbReference>
<dbReference type="PANTHER" id="PTHR43539">
    <property type="entry name" value="FLAVIN-BINDING MONOOXYGENASE-LIKE PROTEIN (AFU_ORTHOLOGUE AFUA_4G09220)"/>
    <property type="match status" value="1"/>
</dbReference>
<comment type="pathway">
    <text evidence="2">Plant hormone metabolism; auxin biosynthesis.</text>
</comment>
<comment type="cofactor">
    <cofactor evidence="1">
        <name>FAD</name>
        <dbReference type="ChEBI" id="CHEBI:57692"/>
    </cofactor>
</comment>
<keyword evidence="11" id="KW-0670">Pyruvate</keyword>
<protein>
    <recommendedName>
        <fullName evidence="9">indole-3-pyruvate monooxygenase</fullName>
        <ecNumber evidence="9">1.14.13.168</ecNumber>
    </recommendedName>
</protein>
<evidence type="ECO:0000256" key="8">
    <source>
        <dbReference type="ARBA" id="ARBA00023070"/>
    </source>
</evidence>
<accession>A0A699UDP9</accession>
<keyword evidence="11" id="KW-0503">Monooxygenase</keyword>
<gene>
    <name evidence="11" type="ORF">Tci_893274</name>
</gene>
<keyword evidence="7" id="KW-0560">Oxidoreductase</keyword>
<evidence type="ECO:0000256" key="5">
    <source>
        <dbReference type="ARBA" id="ARBA00022827"/>
    </source>
</evidence>
<evidence type="ECO:0000313" key="11">
    <source>
        <dbReference type="EMBL" id="GFD21305.1"/>
    </source>
</evidence>
<name>A0A699UDP9_TANCI</name>
<keyword evidence="8" id="KW-0073">Auxin biosynthesis</keyword>
<proteinExistence type="inferred from homology"/>
<evidence type="ECO:0000256" key="4">
    <source>
        <dbReference type="ARBA" id="ARBA00022630"/>
    </source>
</evidence>
<reference evidence="11" key="1">
    <citation type="journal article" date="2019" name="Sci. Rep.">
        <title>Draft genome of Tanacetum cinerariifolium, the natural source of mosquito coil.</title>
        <authorList>
            <person name="Yamashiro T."/>
            <person name="Shiraishi A."/>
            <person name="Satake H."/>
            <person name="Nakayama K."/>
        </authorList>
    </citation>
    <scope>NUCLEOTIDE SEQUENCE</scope>
</reference>
<dbReference type="Gene3D" id="3.50.50.60">
    <property type="entry name" value="FAD/NAD(P)-binding domain"/>
    <property type="match status" value="1"/>
</dbReference>
<comment type="caution">
    <text evidence="11">The sequence shown here is derived from an EMBL/GenBank/DDBJ whole genome shotgun (WGS) entry which is preliminary data.</text>
</comment>
<evidence type="ECO:0000256" key="1">
    <source>
        <dbReference type="ARBA" id="ARBA00001974"/>
    </source>
</evidence>
<dbReference type="InterPro" id="IPR050982">
    <property type="entry name" value="Auxin_biosynth/cation_transpt"/>
</dbReference>
<organism evidence="11">
    <name type="scientific">Tanacetum cinerariifolium</name>
    <name type="common">Dalmatian daisy</name>
    <name type="synonym">Chrysanthemum cinerariifolium</name>
    <dbReference type="NCBI Taxonomy" id="118510"/>
    <lineage>
        <taxon>Eukaryota</taxon>
        <taxon>Viridiplantae</taxon>
        <taxon>Streptophyta</taxon>
        <taxon>Embryophyta</taxon>
        <taxon>Tracheophyta</taxon>
        <taxon>Spermatophyta</taxon>
        <taxon>Magnoliopsida</taxon>
        <taxon>eudicotyledons</taxon>
        <taxon>Gunneridae</taxon>
        <taxon>Pentapetalae</taxon>
        <taxon>asterids</taxon>
        <taxon>campanulids</taxon>
        <taxon>Asterales</taxon>
        <taxon>Asteraceae</taxon>
        <taxon>Asteroideae</taxon>
        <taxon>Anthemideae</taxon>
        <taxon>Anthemidinae</taxon>
        <taxon>Tanacetum</taxon>
    </lineage>
</organism>
<evidence type="ECO:0000256" key="6">
    <source>
        <dbReference type="ARBA" id="ARBA00022857"/>
    </source>
</evidence>
<dbReference type="Pfam" id="PF13738">
    <property type="entry name" value="Pyr_redox_3"/>
    <property type="match status" value="1"/>
</dbReference>
<dbReference type="InterPro" id="IPR036188">
    <property type="entry name" value="FAD/NAD-bd_sf"/>
</dbReference>
<dbReference type="GO" id="GO:0103075">
    <property type="term" value="F:indole-3-pyruvate monooxygenase activity"/>
    <property type="evidence" value="ECO:0007669"/>
    <property type="project" value="UniProtKB-EC"/>
</dbReference>
<keyword evidence="6" id="KW-0521">NADP</keyword>
<evidence type="ECO:0000256" key="7">
    <source>
        <dbReference type="ARBA" id="ARBA00023002"/>
    </source>
</evidence>
<keyword evidence="4" id="KW-0285">Flavoprotein</keyword>
<sequence>MHSIEYENGKKFGEKNVLVVGAGNSGMEIAYDLCNWGAQTSIVVRNPVHVVSKELVRLGMYLLNYLPCTYVDKVVLMFSKLLYGDLGAFGIRRPSKGPFLLKRETGRSPVIDVGTISRIISKDIKVNLVHELINLNINSGLNND</sequence>
<keyword evidence="5" id="KW-0274">FAD</keyword>
<evidence type="ECO:0000256" key="9">
    <source>
        <dbReference type="ARBA" id="ARBA00039148"/>
    </source>
</evidence>
<dbReference type="SUPFAM" id="SSF51905">
    <property type="entry name" value="FAD/NAD(P)-binding domain"/>
    <property type="match status" value="1"/>
</dbReference>
<dbReference type="EMBL" id="BKCJ011328753">
    <property type="protein sequence ID" value="GFD21305.1"/>
    <property type="molecule type" value="Genomic_DNA"/>
</dbReference>
<evidence type="ECO:0000256" key="2">
    <source>
        <dbReference type="ARBA" id="ARBA00004814"/>
    </source>
</evidence>
<evidence type="ECO:0000256" key="10">
    <source>
        <dbReference type="ARBA" id="ARBA00047707"/>
    </source>
</evidence>
<dbReference type="PANTHER" id="PTHR43539:SF9">
    <property type="entry name" value="INDOLE-3-PYRUVATE MONOOXYGENASE YUCCA11-RELATED"/>
    <property type="match status" value="1"/>
</dbReference>
<dbReference type="GO" id="GO:0009851">
    <property type="term" value="P:auxin biosynthetic process"/>
    <property type="evidence" value="ECO:0007669"/>
    <property type="project" value="UniProtKB-KW"/>
</dbReference>
<comment type="similarity">
    <text evidence="3">Belongs to the FMO family.</text>
</comment>
<dbReference type="AlphaFoldDB" id="A0A699UDP9"/>